<reference evidence="4" key="1">
    <citation type="submission" date="2018-03" db="EMBL/GenBank/DDBJ databases">
        <title>New taxa in the Lactobacillus gasseri group.</title>
        <authorList>
            <person name="Tanizawa Y."/>
            <person name="Tohno M."/>
            <person name="Endo A."/>
            <person name="Arita M."/>
        </authorList>
    </citation>
    <scope>NUCLEOTIDE SEQUENCE [LARGE SCALE GENOMIC DNA]</scope>
    <source>
        <strain evidence="4">DSM 24759</strain>
    </source>
</reference>
<dbReference type="AlphaFoldDB" id="A0A2Z6T6L2"/>
<evidence type="ECO:0000313" key="4">
    <source>
        <dbReference type="Proteomes" id="UP000257317"/>
    </source>
</evidence>
<gene>
    <name evidence="3" type="ORF">LrDSM24759_03900</name>
</gene>
<evidence type="ECO:0000259" key="2">
    <source>
        <dbReference type="PROSITE" id="PS51756"/>
    </source>
</evidence>
<dbReference type="RefSeq" id="WP_117117823.1">
    <property type="nucleotide sequence ID" value="NZ_BFBY01000002.1"/>
</dbReference>
<dbReference type="EMBL" id="BFBY01000002">
    <property type="protein sequence ID" value="GBG04476.1"/>
    <property type="molecule type" value="Genomic_DNA"/>
</dbReference>
<dbReference type="PROSITE" id="PS51756">
    <property type="entry name" value="LXG"/>
    <property type="match status" value="1"/>
</dbReference>
<protein>
    <recommendedName>
        <fullName evidence="2">LXG domain-containing protein</fullName>
    </recommendedName>
</protein>
<evidence type="ECO:0000313" key="3">
    <source>
        <dbReference type="EMBL" id="GBG04476.1"/>
    </source>
</evidence>
<proteinExistence type="inferred from homology"/>
<dbReference type="Pfam" id="PF04740">
    <property type="entry name" value="LXG"/>
    <property type="match status" value="1"/>
</dbReference>
<sequence length="565" mass="61350">MRIELNEVNEARSKLAASVKATKSDLSRARTNGNQIQSTDSLKGKVKDAINNEIGNYTIPLMNGYETAASKLQTEFQHLINEFMNIVQETDSNAIIDTDALESMSRDLNHERDNVDDEIKDANKAISSVSDIIDLGKLSNSKVDSKVKSATRKIKKISDNMETFNNVKVKGDIDAVMNSVNSTLKVISPTASAAGAYKSISNKKIFESKKYRKMISQGIKDSNKISTAYEEKDNKELDKTFASLDNEQLTWFGKKLQGFGLGVQGFYDEIDEVIKPIKGIKDGVINLDQTLYKFYKKDGKFRKGPAIKGVEFLWNKALTKKWLSSKIKAGKLSSSLYINLKKIGNLKYIKALSECKGVKEISKGLDLAEKVVHPVKSLVKAFEADNLSTIVRKLNFKSIQQMASPKKLEQVKGLLNKKTAGALGYLGKHAKWLNKISGKGGWVAAGLLSGISAGAAYLDKSNKKTYHNFGHAVVHTAVESVKSAGPISGALAGAQAGSLVGGPVGMAAGVAGGAIAGTANWIWGKVDSKGKDKFYENVENTVDKGVDKVKSVVRSFKFGPIHIGG</sequence>
<dbReference type="OrthoDB" id="2224806at2"/>
<organism evidence="3 4">
    <name type="scientific">Lactobacillus rodentium</name>
    <dbReference type="NCBI Taxonomy" id="947835"/>
    <lineage>
        <taxon>Bacteria</taxon>
        <taxon>Bacillati</taxon>
        <taxon>Bacillota</taxon>
        <taxon>Bacilli</taxon>
        <taxon>Lactobacillales</taxon>
        <taxon>Lactobacillaceae</taxon>
        <taxon>Lactobacillus</taxon>
    </lineage>
</organism>
<evidence type="ECO:0000256" key="1">
    <source>
        <dbReference type="ARBA" id="ARBA00034117"/>
    </source>
</evidence>
<dbReference type="Proteomes" id="UP000257317">
    <property type="component" value="Unassembled WGS sequence"/>
</dbReference>
<name>A0A2Z6T6L2_9LACO</name>
<accession>A0A2Z6T6L2</accession>
<feature type="domain" description="LXG" evidence="2">
    <location>
        <begin position="1"/>
        <end position="232"/>
    </location>
</feature>
<keyword evidence="4" id="KW-1185">Reference proteome</keyword>
<comment type="caution">
    <text evidence="3">The sequence shown here is derived from an EMBL/GenBank/DDBJ whole genome shotgun (WGS) entry which is preliminary data.</text>
</comment>
<dbReference type="InterPro" id="IPR006829">
    <property type="entry name" value="LXG_dom"/>
</dbReference>
<comment type="similarity">
    <text evidence="1">In the N-terminal section; belongs to the LXG family.</text>
</comment>